<dbReference type="Gene3D" id="3.50.50.60">
    <property type="entry name" value="FAD/NAD(P)-binding domain"/>
    <property type="match status" value="1"/>
</dbReference>
<evidence type="ECO:0000259" key="5">
    <source>
        <dbReference type="Pfam" id="PF00890"/>
    </source>
</evidence>
<keyword evidence="3" id="KW-0274">FAD</keyword>
<protein>
    <submittedName>
        <fullName evidence="6">FAD-dependent oxidoreductase</fullName>
    </submittedName>
</protein>
<keyword evidence="4" id="KW-0560">Oxidoreductase</keyword>
<dbReference type="Gene3D" id="3.90.700.10">
    <property type="entry name" value="Succinate dehydrogenase/fumarate reductase flavoprotein, catalytic domain"/>
    <property type="match status" value="1"/>
</dbReference>
<dbReference type="EMBL" id="JAAWWK010000003">
    <property type="protein sequence ID" value="NKI17686.1"/>
    <property type="molecule type" value="Genomic_DNA"/>
</dbReference>
<reference evidence="6 7" key="1">
    <citation type="submission" date="2020-04" db="EMBL/GenBank/DDBJ databases">
        <authorList>
            <person name="Yoon J."/>
        </authorList>
    </citation>
    <scope>NUCLEOTIDE SEQUENCE [LARGE SCALE GENOMIC DNA]</scope>
    <source>
        <strain evidence="6 7">KMU-166</strain>
    </source>
</reference>
<organism evidence="6 7">
    <name type="scientific">Spongiibacter thalassae</name>
    <dbReference type="NCBI Taxonomy" id="2721624"/>
    <lineage>
        <taxon>Bacteria</taxon>
        <taxon>Pseudomonadati</taxon>
        <taxon>Pseudomonadota</taxon>
        <taxon>Gammaproteobacteria</taxon>
        <taxon>Cellvibrionales</taxon>
        <taxon>Spongiibacteraceae</taxon>
        <taxon>Spongiibacter</taxon>
    </lineage>
</organism>
<keyword evidence="7" id="KW-1185">Reference proteome</keyword>
<dbReference type="InterPro" id="IPR050315">
    <property type="entry name" value="FAD-oxidoreductase_2"/>
</dbReference>
<dbReference type="NCBIfam" id="NF005510">
    <property type="entry name" value="PRK07121.1-3"/>
    <property type="match status" value="1"/>
</dbReference>
<evidence type="ECO:0000256" key="3">
    <source>
        <dbReference type="ARBA" id="ARBA00022827"/>
    </source>
</evidence>
<dbReference type="InterPro" id="IPR027477">
    <property type="entry name" value="Succ_DH/fumarate_Rdtase_cat_sf"/>
</dbReference>
<evidence type="ECO:0000313" key="7">
    <source>
        <dbReference type="Proteomes" id="UP000765845"/>
    </source>
</evidence>
<keyword evidence="2" id="KW-0285">Flavoprotein</keyword>
<evidence type="ECO:0000256" key="4">
    <source>
        <dbReference type="ARBA" id="ARBA00023002"/>
    </source>
</evidence>
<proteinExistence type="predicted"/>
<gene>
    <name evidence="6" type="ORF">HCU74_09660</name>
</gene>
<comment type="cofactor">
    <cofactor evidence="1">
        <name>FAD</name>
        <dbReference type="ChEBI" id="CHEBI:57692"/>
    </cofactor>
</comment>
<dbReference type="Proteomes" id="UP000765845">
    <property type="component" value="Unassembled WGS sequence"/>
</dbReference>
<evidence type="ECO:0000256" key="2">
    <source>
        <dbReference type="ARBA" id="ARBA00022630"/>
    </source>
</evidence>
<feature type="domain" description="FAD-dependent oxidoreductase 2 FAD-binding" evidence="5">
    <location>
        <begin position="26"/>
        <end position="464"/>
    </location>
</feature>
<dbReference type="InterPro" id="IPR003953">
    <property type="entry name" value="FAD-dep_OxRdtase_2_FAD-bd"/>
</dbReference>
<sequence>MSNPSHSSAFKPILSRDIEHWDIDTDVAIVGFGGAGACAAIEAADAGARVAIFELASASGGSTALSSAEIYMGGNGGTPVQQACGYQDSTENMLNYLRACFGNRADEDKMRHYCENSTDHYQWLQRHGVPFKMSELKERAIMALTDDCLLYTGNEKAHPFPDAATPVPRGHNLQIEGDNGGPLLMKLLTAAVEQRDINVHYDSRALRLIINDDGAVEGVVVRIDQREHTVRAAKGVVLCAGGFCMNEDMLRTYAPDFAEGLVPIGNPGDTGAGIQMGMSVGGAAINMDSCFVSLPYYPPSSLTYGILVNDKGQRFINEDCYHGRVGYNALMAQKTSQRIYLITDVDGYGDYEKLSYLGAQVAGTGDTIEELEKELALPAGSLQWSLSTYNKHAKNGEDPYYHKSAAWLRPIKAPYVALDCTVGRGPFYPFFTLGGLDSKPTGEVLDFNRQPIPGLYAAGRTTAGIPRTASGYASGMSVGDATYFGRVAGRSAAVRR</sequence>
<evidence type="ECO:0000313" key="6">
    <source>
        <dbReference type="EMBL" id="NKI17686.1"/>
    </source>
</evidence>
<dbReference type="RefSeq" id="WP_168450233.1">
    <property type="nucleotide sequence ID" value="NZ_JAAWWK010000003.1"/>
</dbReference>
<accession>A0ABX1GFJ6</accession>
<dbReference type="PRINTS" id="PR00411">
    <property type="entry name" value="PNDRDTASEI"/>
</dbReference>
<dbReference type="SUPFAM" id="SSF56425">
    <property type="entry name" value="Succinate dehydrogenase/fumarate reductase flavoprotein, catalytic domain"/>
    <property type="match status" value="1"/>
</dbReference>
<dbReference type="SUPFAM" id="SSF51905">
    <property type="entry name" value="FAD/NAD(P)-binding domain"/>
    <property type="match status" value="1"/>
</dbReference>
<name>A0ABX1GFJ6_9GAMM</name>
<dbReference type="Pfam" id="PF00890">
    <property type="entry name" value="FAD_binding_2"/>
    <property type="match status" value="1"/>
</dbReference>
<dbReference type="PANTHER" id="PTHR43400">
    <property type="entry name" value="FUMARATE REDUCTASE"/>
    <property type="match status" value="1"/>
</dbReference>
<evidence type="ECO:0000256" key="1">
    <source>
        <dbReference type="ARBA" id="ARBA00001974"/>
    </source>
</evidence>
<comment type="caution">
    <text evidence="6">The sequence shown here is derived from an EMBL/GenBank/DDBJ whole genome shotgun (WGS) entry which is preliminary data.</text>
</comment>
<dbReference type="PANTHER" id="PTHR43400:SF10">
    <property type="entry name" value="3-OXOSTEROID 1-DEHYDROGENASE"/>
    <property type="match status" value="1"/>
</dbReference>
<dbReference type="InterPro" id="IPR036188">
    <property type="entry name" value="FAD/NAD-bd_sf"/>
</dbReference>